<keyword evidence="6 11" id="KW-0418">Kinase</keyword>
<keyword evidence="12" id="KW-1185">Reference proteome</keyword>
<evidence type="ECO:0000256" key="2">
    <source>
        <dbReference type="ARBA" id="ARBA00004370"/>
    </source>
</evidence>
<dbReference type="InterPro" id="IPR004358">
    <property type="entry name" value="Sig_transdc_His_kin-like_C"/>
</dbReference>
<dbReference type="PANTHER" id="PTHR42878:SF7">
    <property type="entry name" value="SENSOR HISTIDINE KINASE GLRK"/>
    <property type="match status" value="1"/>
</dbReference>
<name>A0ABS3W8G9_9BACL</name>
<dbReference type="SUPFAM" id="SSF55874">
    <property type="entry name" value="ATPase domain of HSP90 chaperone/DNA topoisomerase II/histidine kinase"/>
    <property type="match status" value="1"/>
</dbReference>
<feature type="domain" description="Histidine kinase" evidence="10">
    <location>
        <begin position="238"/>
        <end position="447"/>
    </location>
</feature>
<feature type="transmembrane region" description="Helical" evidence="9">
    <location>
        <begin position="128"/>
        <end position="148"/>
    </location>
</feature>
<feature type="transmembrane region" description="Helical" evidence="9">
    <location>
        <begin position="74"/>
        <end position="91"/>
    </location>
</feature>
<evidence type="ECO:0000259" key="10">
    <source>
        <dbReference type="PROSITE" id="PS50109"/>
    </source>
</evidence>
<dbReference type="RefSeq" id="WP_208847562.1">
    <property type="nucleotide sequence ID" value="NZ_JAGGDJ010000005.1"/>
</dbReference>
<organism evidence="11 12">
    <name type="scientific">Paenibacillus artemisiicola</name>
    <dbReference type="NCBI Taxonomy" id="1172618"/>
    <lineage>
        <taxon>Bacteria</taxon>
        <taxon>Bacillati</taxon>
        <taxon>Bacillota</taxon>
        <taxon>Bacilli</taxon>
        <taxon>Bacillales</taxon>
        <taxon>Paenibacillaceae</taxon>
        <taxon>Paenibacillus</taxon>
    </lineage>
</organism>
<accession>A0ABS3W8G9</accession>
<evidence type="ECO:0000256" key="1">
    <source>
        <dbReference type="ARBA" id="ARBA00000085"/>
    </source>
</evidence>
<keyword evidence="9" id="KW-0812">Transmembrane</keyword>
<dbReference type="PRINTS" id="PR00344">
    <property type="entry name" value="BCTRLSENSOR"/>
</dbReference>
<keyword evidence="9" id="KW-0472">Membrane</keyword>
<evidence type="ECO:0000256" key="6">
    <source>
        <dbReference type="ARBA" id="ARBA00022777"/>
    </source>
</evidence>
<evidence type="ECO:0000256" key="5">
    <source>
        <dbReference type="ARBA" id="ARBA00022741"/>
    </source>
</evidence>
<reference evidence="11 12" key="1">
    <citation type="submission" date="2021-03" db="EMBL/GenBank/DDBJ databases">
        <title>Paenibacillus artemisicola MWE-103 whole genome sequence.</title>
        <authorList>
            <person name="Ham Y.J."/>
        </authorList>
    </citation>
    <scope>NUCLEOTIDE SEQUENCE [LARGE SCALE GENOMIC DNA]</scope>
    <source>
        <strain evidence="11 12">MWE-103</strain>
    </source>
</reference>
<dbReference type="Proteomes" id="UP000670947">
    <property type="component" value="Unassembled WGS sequence"/>
</dbReference>
<dbReference type="GO" id="GO:0016301">
    <property type="term" value="F:kinase activity"/>
    <property type="evidence" value="ECO:0007669"/>
    <property type="project" value="UniProtKB-KW"/>
</dbReference>
<keyword evidence="8" id="KW-0902">Two-component regulatory system</keyword>
<evidence type="ECO:0000313" key="12">
    <source>
        <dbReference type="Proteomes" id="UP000670947"/>
    </source>
</evidence>
<evidence type="ECO:0000256" key="3">
    <source>
        <dbReference type="ARBA" id="ARBA00012438"/>
    </source>
</evidence>
<keyword evidence="4" id="KW-0808">Transferase</keyword>
<evidence type="ECO:0000256" key="4">
    <source>
        <dbReference type="ARBA" id="ARBA00022679"/>
    </source>
</evidence>
<dbReference type="SMART" id="SM00387">
    <property type="entry name" value="HATPase_c"/>
    <property type="match status" value="1"/>
</dbReference>
<sequence length="456" mass="49933">MLFVWIALWFAAGLLLIANRRNAAGRWLSVVAFCGGMGALASQLEGWIAAGLASGAVDVSGEQALRALQRGCSWTSYYGMPFGYLCFGAAYNRDLLPAAAYRWLPFAAAVPPLAMLLLPPAADYPVRYELLAVWSLPYAALGTALLLAKRHVHPAERRAHALLLLAVMPAVLIALAMNYVLPLFGFYRLWVYNVWPIGFAFVIFLISLFNFGFLGVQLLIEKRQLDYSLRAITSGTAMLNHAIKNDIGKIKLFADKIAREAGERGELREDLGVVSAAAAHIEEMIRSVHERTQELRLQAQRVSLAELARGELAAVAEQAREREIAVHARLGDDAYAEADPEQTKEAIHNVLQNAIDAMPRGGELHVAVFGGKRGSTVEVRDTGAGIEKARLRKVTEPFYTTKSGGAMNFGLGLAYCAQLMSRQGGELRISSEPGKGTTVRFHFRALKRARTRGGRR</sequence>
<dbReference type="PROSITE" id="PS50109">
    <property type="entry name" value="HIS_KIN"/>
    <property type="match status" value="1"/>
</dbReference>
<feature type="transmembrane region" description="Helical" evidence="9">
    <location>
        <begin position="160"/>
        <end position="181"/>
    </location>
</feature>
<dbReference type="InterPro" id="IPR036890">
    <property type="entry name" value="HATPase_C_sf"/>
</dbReference>
<dbReference type="EC" id="2.7.13.3" evidence="3"/>
<dbReference type="InterPro" id="IPR003594">
    <property type="entry name" value="HATPase_dom"/>
</dbReference>
<evidence type="ECO:0000256" key="8">
    <source>
        <dbReference type="ARBA" id="ARBA00023012"/>
    </source>
</evidence>
<comment type="catalytic activity">
    <reaction evidence="1">
        <text>ATP + protein L-histidine = ADP + protein N-phospho-L-histidine.</text>
        <dbReference type="EC" id="2.7.13.3"/>
    </reaction>
</comment>
<evidence type="ECO:0000313" key="11">
    <source>
        <dbReference type="EMBL" id="MBO7744615.1"/>
    </source>
</evidence>
<gene>
    <name evidence="11" type="ORF">I8J29_10430</name>
</gene>
<feature type="transmembrane region" description="Helical" evidence="9">
    <location>
        <begin position="103"/>
        <end position="122"/>
    </location>
</feature>
<keyword evidence="7" id="KW-0067">ATP-binding</keyword>
<dbReference type="InterPro" id="IPR050351">
    <property type="entry name" value="BphY/WalK/GraS-like"/>
</dbReference>
<evidence type="ECO:0000256" key="9">
    <source>
        <dbReference type="SAM" id="Phobius"/>
    </source>
</evidence>
<comment type="caution">
    <text evidence="11">The sequence shown here is derived from an EMBL/GenBank/DDBJ whole genome shotgun (WGS) entry which is preliminary data.</text>
</comment>
<evidence type="ECO:0000256" key="7">
    <source>
        <dbReference type="ARBA" id="ARBA00022840"/>
    </source>
</evidence>
<dbReference type="Pfam" id="PF02518">
    <property type="entry name" value="HATPase_c"/>
    <property type="match status" value="1"/>
</dbReference>
<comment type="subcellular location">
    <subcellularLocation>
        <location evidence="2">Membrane</location>
    </subcellularLocation>
</comment>
<dbReference type="PANTHER" id="PTHR42878">
    <property type="entry name" value="TWO-COMPONENT HISTIDINE KINASE"/>
    <property type="match status" value="1"/>
</dbReference>
<feature type="transmembrane region" description="Helical" evidence="9">
    <location>
        <begin position="193"/>
        <end position="220"/>
    </location>
</feature>
<dbReference type="EMBL" id="JAGGDJ010000005">
    <property type="protein sequence ID" value="MBO7744615.1"/>
    <property type="molecule type" value="Genomic_DNA"/>
</dbReference>
<keyword evidence="5" id="KW-0547">Nucleotide-binding</keyword>
<keyword evidence="9" id="KW-1133">Transmembrane helix</keyword>
<dbReference type="Gene3D" id="3.30.565.10">
    <property type="entry name" value="Histidine kinase-like ATPase, C-terminal domain"/>
    <property type="match status" value="1"/>
</dbReference>
<proteinExistence type="predicted"/>
<dbReference type="InterPro" id="IPR005467">
    <property type="entry name" value="His_kinase_dom"/>
</dbReference>
<protein>
    <recommendedName>
        <fullName evidence="3">histidine kinase</fullName>
        <ecNumber evidence="3">2.7.13.3</ecNumber>
    </recommendedName>
</protein>